<accession>I7ARJ3</accession>
<dbReference type="Gene3D" id="1.10.150.130">
    <property type="match status" value="1"/>
</dbReference>
<dbReference type="InterPro" id="IPR002104">
    <property type="entry name" value="Integrase_catalytic"/>
</dbReference>
<evidence type="ECO:0000313" key="7">
    <source>
        <dbReference type="EMBL" id="AFN84562.1"/>
    </source>
</evidence>
<feature type="domain" description="Core-binding (CB)" evidence="6">
    <location>
        <begin position="8"/>
        <end position="100"/>
    </location>
</feature>
<dbReference type="InterPro" id="IPR044068">
    <property type="entry name" value="CB"/>
</dbReference>
<dbReference type="AlphaFoldDB" id="I7ARJ3"/>
<keyword evidence="2 4" id="KW-0238">DNA-binding</keyword>
<dbReference type="PROSITE" id="PS51900">
    <property type="entry name" value="CB"/>
    <property type="match status" value="1"/>
</dbReference>
<keyword evidence="1" id="KW-0229">DNA integration</keyword>
<dbReference type="SUPFAM" id="SSF56349">
    <property type="entry name" value="DNA breaking-rejoining enzymes"/>
    <property type="match status" value="1"/>
</dbReference>
<dbReference type="InterPro" id="IPR013762">
    <property type="entry name" value="Integrase-like_cat_sf"/>
</dbReference>
<dbReference type="EMBL" id="JQ335998">
    <property type="protein sequence ID" value="AFN84562.1"/>
    <property type="molecule type" value="Genomic_DNA"/>
</dbReference>
<dbReference type="PANTHER" id="PTHR30349:SF81">
    <property type="entry name" value="TYROSINE RECOMBINASE XERC"/>
    <property type="match status" value="1"/>
</dbReference>
<proteinExistence type="predicted"/>
<reference evidence="7" key="2">
    <citation type="journal article" date="2012" name="BMC Genomics">
        <title>Metagenomic analysis reveals a functional signature for biomass degradation by cecal microbiota in the leaf-eating flying squirrel (Petaurista alborufus lena).</title>
        <authorList>
            <person name="Lu H.P."/>
            <person name="Wang Y.B."/>
            <person name="Huang S.W."/>
            <person name="Lin C.Y."/>
            <person name="Wu M."/>
            <person name="Hsieh C.H."/>
            <person name="Yu H.T."/>
        </authorList>
    </citation>
    <scope>NUCLEOTIDE SEQUENCE</scope>
</reference>
<evidence type="ECO:0000259" key="5">
    <source>
        <dbReference type="PROSITE" id="PS51898"/>
    </source>
</evidence>
<evidence type="ECO:0000256" key="1">
    <source>
        <dbReference type="ARBA" id="ARBA00022908"/>
    </source>
</evidence>
<feature type="domain" description="Tyr recombinase" evidence="5">
    <location>
        <begin position="124"/>
        <end position="315"/>
    </location>
</feature>
<name>I7ARJ3_9BACT</name>
<evidence type="ECO:0000259" key="6">
    <source>
        <dbReference type="PROSITE" id="PS51900"/>
    </source>
</evidence>
<dbReference type="PANTHER" id="PTHR30349">
    <property type="entry name" value="PHAGE INTEGRASE-RELATED"/>
    <property type="match status" value="1"/>
</dbReference>
<dbReference type="InterPro" id="IPR011010">
    <property type="entry name" value="DNA_brk_join_enz"/>
</dbReference>
<dbReference type="GO" id="GO:0015074">
    <property type="term" value="P:DNA integration"/>
    <property type="evidence" value="ECO:0007669"/>
    <property type="project" value="UniProtKB-KW"/>
</dbReference>
<dbReference type="PROSITE" id="PS51898">
    <property type="entry name" value="TYR_RECOMBINASE"/>
    <property type="match status" value="1"/>
</dbReference>
<dbReference type="GO" id="GO:0006310">
    <property type="term" value="P:DNA recombination"/>
    <property type="evidence" value="ECO:0007669"/>
    <property type="project" value="UniProtKB-KW"/>
</dbReference>
<dbReference type="Gene3D" id="1.10.443.10">
    <property type="entry name" value="Intergrase catalytic core"/>
    <property type="match status" value="1"/>
</dbReference>
<dbReference type="SUPFAM" id="SSF47823">
    <property type="entry name" value="lambda integrase-like, N-terminal domain"/>
    <property type="match status" value="1"/>
</dbReference>
<evidence type="ECO:0000256" key="2">
    <source>
        <dbReference type="ARBA" id="ARBA00023125"/>
    </source>
</evidence>
<dbReference type="InterPro" id="IPR010998">
    <property type="entry name" value="Integrase_recombinase_N"/>
</dbReference>
<dbReference type="InterPro" id="IPR050090">
    <property type="entry name" value="Tyrosine_recombinase_XerCD"/>
</dbReference>
<evidence type="ECO:0000256" key="3">
    <source>
        <dbReference type="ARBA" id="ARBA00023172"/>
    </source>
</evidence>
<protein>
    <submittedName>
        <fullName evidence="7">Integrase family protein</fullName>
    </submittedName>
</protein>
<keyword evidence="3" id="KW-0233">DNA recombination</keyword>
<dbReference type="Pfam" id="PF02899">
    <property type="entry name" value="Phage_int_SAM_1"/>
    <property type="match status" value="1"/>
</dbReference>
<evidence type="ECO:0000256" key="4">
    <source>
        <dbReference type="PROSITE-ProRule" id="PRU01248"/>
    </source>
</evidence>
<dbReference type="GO" id="GO:0003677">
    <property type="term" value="F:DNA binding"/>
    <property type="evidence" value="ECO:0007669"/>
    <property type="project" value="UniProtKB-UniRule"/>
</dbReference>
<dbReference type="InterPro" id="IPR004107">
    <property type="entry name" value="Integrase_SAM-like_N"/>
</dbReference>
<dbReference type="Pfam" id="PF00589">
    <property type="entry name" value="Phage_integrase"/>
    <property type="match status" value="1"/>
</dbReference>
<organism evidence="7">
    <name type="scientific">uncultured bacterium scaffold00090</name>
    <dbReference type="NCBI Taxonomy" id="1132476"/>
    <lineage>
        <taxon>Bacteria</taxon>
        <taxon>environmental samples</taxon>
    </lineage>
</organism>
<sequence>MNTRNEAAILARHISLFLNEYVPAQKTASANTLKAYQDTIGLYLQFIEGKGIGCRNLEASCFEKHRIEEWLEWLQTERNNQPETRNNRLASLRTFLKYLGHKEARFLYLYQEAQEINRFKVQKKKVEGLTRPAVKALLSAPDQSSHMGRRDLMLILMLYSTAARIDEILSMKVGQLHLDDAKPYARIVGKGNKVRTLYLLPRTVAHLKKYILEFHGDIPCAEAYLFYSRNTGIYGKLTAAAADKMMKKHAQKAHMECPDVPLGLHAHQLRHAKASHWLEDGMNIVQISFLLGHEQIQTTMVYLDITTEDEAKALATLEGDNDSKIEKKWKKSDGSLRTFCGLPERKN</sequence>
<reference evidence="7" key="1">
    <citation type="submission" date="2011-12" db="EMBL/GenBank/DDBJ databases">
        <authorList>
            <person name="Lu H.-P."/>
            <person name="Wang Y.-B."/>
            <person name="Huang S.-W."/>
            <person name="Lin C.-Y."/>
            <person name="Wu M."/>
            <person name="Hsieh C.-H."/>
            <person name="Yu H.-T."/>
        </authorList>
    </citation>
    <scope>NUCLEOTIDE SEQUENCE</scope>
</reference>